<evidence type="ECO:0000313" key="10">
    <source>
        <dbReference type="Proteomes" id="UP000529310"/>
    </source>
</evidence>
<keyword evidence="5 9" id="KW-0418">Kinase</keyword>
<dbReference type="Proteomes" id="UP000529310">
    <property type="component" value="Unassembled WGS sequence"/>
</dbReference>
<dbReference type="PROSITE" id="PS50011">
    <property type="entry name" value="PROTEIN_KINASE_DOM"/>
    <property type="match status" value="1"/>
</dbReference>
<name>A0A7W4YM31_9MICO</name>
<dbReference type="SMART" id="SM00220">
    <property type="entry name" value="S_TKc"/>
    <property type="match status" value="1"/>
</dbReference>
<dbReference type="PROSITE" id="PS00108">
    <property type="entry name" value="PROTEIN_KINASE_ST"/>
    <property type="match status" value="1"/>
</dbReference>
<dbReference type="AlphaFoldDB" id="A0A7W4YM31"/>
<evidence type="ECO:0000313" key="9">
    <source>
        <dbReference type="EMBL" id="MBB2975114.1"/>
    </source>
</evidence>
<keyword evidence="4" id="KW-0547">Nucleotide-binding</keyword>
<dbReference type="PANTHER" id="PTHR43289">
    <property type="entry name" value="MITOGEN-ACTIVATED PROTEIN KINASE KINASE KINASE 20-RELATED"/>
    <property type="match status" value="1"/>
</dbReference>
<dbReference type="SUPFAM" id="SSF56112">
    <property type="entry name" value="Protein kinase-like (PK-like)"/>
    <property type="match status" value="1"/>
</dbReference>
<dbReference type="Gene3D" id="1.10.510.10">
    <property type="entry name" value="Transferase(Phosphotransferase) domain 1"/>
    <property type="match status" value="1"/>
</dbReference>
<comment type="caution">
    <text evidence="9">The sequence shown here is derived from an EMBL/GenBank/DDBJ whole genome shotgun (WGS) entry which is preliminary data.</text>
</comment>
<evidence type="ECO:0000256" key="1">
    <source>
        <dbReference type="ARBA" id="ARBA00012513"/>
    </source>
</evidence>
<evidence type="ECO:0000259" key="8">
    <source>
        <dbReference type="PROSITE" id="PS50011"/>
    </source>
</evidence>
<evidence type="ECO:0000256" key="3">
    <source>
        <dbReference type="ARBA" id="ARBA00022679"/>
    </source>
</evidence>
<dbReference type="CDD" id="cd14014">
    <property type="entry name" value="STKc_PknB_like"/>
    <property type="match status" value="1"/>
</dbReference>
<dbReference type="EMBL" id="JACHWQ010000001">
    <property type="protein sequence ID" value="MBB2975114.1"/>
    <property type="molecule type" value="Genomic_DNA"/>
</dbReference>
<keyword evidence="6" id="KW-0067">ATP-binding</keyword>
<organism evidence="9 10">
    <name type="scientific">Microbacterium endophyticum</name>
    <dbReference type="NCBI Taxonomy" id="1526412"/>
    <lineage>
        <taxon>Bacteria</taxon>
        <taxon>Bacillati</taxon>
        <taxon>Actinomycetota</taxon>
        <taxon>Actinomycetes</taxon>
        <taxon>Micrococcales</taxon>
        <taxon>Microbacteriaceae</taxon>
        <taxon>Microbacterium</taxon>
    </lineage>
</organism>
<protein>
    <recommendedName>
        <fullName evidence="1">non-specific serine/threonine protein kinase</fullName>
        <ecNumber evidence="1">2.7.11.1</ecNumber>
    </recommendedName>
</protein>
<feature type="coiled-coil region" evidence="7">
    <location>
        <begin position="281"/>
        <end position="308"/>
    </location>
</feature>
<evidence type="ECO:0000256" key="4">
    <source>
        <dbReference type="ARBA" id="ARBA00022741"/>
    </source>
</evidence>
<dbReference type="EC" id="2.7.11.1" evidence="1"/>
<keyword evidence="10" id="KW-1185">Reference proteome</keyword>
<evidence type="ECO:0000256" key="6">
    <source>
        <dbReference type="ARBA" id="ARBA00022840"/>
    </source>
</evidence>
<evidence type="ECO:0000256" key="2">
    <source>
        <dbReference type="ARBA" id="ARBA00022527"/>
    </source>
</evidence>
<gene>
    <name evidence="9" type="ORF">FHX49_000655</name>
</gene>
<keyword evidence="2" id="KW-0723">Serine/threonine-protein kinase</keyword>
<dbReference type="InterPro" id="IPR008271">
    <property type="entry name" value="Ser/Thr_kinase_AS"/>
</dbReference>
<evidence type="ECO:0000256" key="5">
    <source>
        <dbReference type="ARBA" id="ARBA00022777"/>
    </source>
</evidence>
<reference evidence="9 10" key="1">
    <citation type="submission" date="2020-08" db="EMBL/GenBank/DDBJ databases">
        <title>Sequencing the genomes of 1000 actinobacteria strains.</title>
        <authorList>
            <person name="Klenk H.-P."/>
        </authorList>
    </citation>
    <scope>NUCLEOTIDE SEQUENCE [LARGE SCALE GENOMIC DNA]</scope>
    <source>
        <strain evidence="9 10">DSM 27099</strain>
    </source>
</reference>
<dbReference type="InterPro" id="IPR000719">
    <property type="entry name" value="Prot_kinase_dom"/>
</dbReference>
<dbReference type="PANTHER" id="PTHR43289:SF6">
    <property type="entry name" value="SERINE_THREONINE-PROTEIN KINASE NEKL-3"/>
    <property type="match status" value="1"/>
</dbReference>
<dbReference type="GO" id="GO:0004674">
    <property type="term" value="F:protein serine/threonine kinase activity"/>
    <property type="evidence" value="ECO:0007669"/>
    <property type="project" value="UniProtKB-KW"/>
</dbReference>
<sequence>MRMILDHQEWSVIGPIDADNAGFGRLLEVESPDGERAVAKAVPKEPGAHRELLIADSVGASKFRNVMPVLDTGEHEDHWVLVMPRADYSLAQHIAEVEGTFPLAKVLVVLRDIAGALAEIDGTIVHRDLKPANVLFYDGRWRLADFGISRYSEASTAESTRMFSFTKEYAAPEQWQHRHATGATDVYSFGVLAYELVDGCRPFRGPSKADYREQHLHVAPAELQSGTAKLRTLIEECLYKEPAVRPQPRALLARLRDADKGADRSGASKLAAFAHLQTRERAQEQAALSVLEEQRAQHQSKVAAAERALLDIMGRLRADIADNAPMAKFANITGNAAPIFKVDLVEATLSVGRVRSVEDWTTPFSVLAFASIGVDFGRPGRDWVGRSHSLWFCDPYEEGDYGWYELAFMSSPFGADRQIEPFAQAPYEAVDALQQVTGGTQVAWPITAIDRADPEEFLERWMGWFADAAAGSLTRPSMLPERRFDSNWRR</sequence>
<dbReference type="GO" id="GO:0005524">
    <property type="term" value="F:ATP binding"/>
    <property type="evidence" value="ECO:0007669"/>
    <property type="project" value="UniProtKB-KW"/>
</dbReference>
<evidence type="ECO:0000256" key="7">
    <source>
        <dbReference type="SAM" id="Coils"/>
    </source>
</evidence>
<keyword evidence="3 9" id="KW-0808">Transferase</keyword>
<feature type="domain" description="Protein kinase" evidence="8">
    <location>
        <begin position="1"/>
        <end position="262"/>
    </location>
</feature>
<proteinExistence type="predicted"/>
<accession>A0A7W4YM31</accession>
<dbReference type="InterPro" id="IPR011009">
    <property type="entry name" value="Kinase-like_dom_sf"/>
</dbReference>
<dbReference type="Pfam" id="PF00069">
    <property type="entry name" value="Pkinase"/>
    <property type="match status" value="1"/>
</dbReference>
<keyword evidence="7" id="KW-0175">Coiled coil</keyword>